<dbReference type="SUPFAM" id="SSF53474">
    <property type="entry name" value="alpha/beta-Hydrolases"/>
    <property type="match status" value="1"/>
</dbReference>
<organism evidence="1 2">
    <name type="scientific">Brevibacterium aurantiacum</name>
    <dbReference type="NCBI Taxonomy" id="273384"/>
    <lineage>
        <taxon>Bacteria</taxon>
        <taxon>Bacillati</taxon>
        <taxon>Actinomycetota</taxon>
        <taxon>Actinomycetes</taxon>
        <taxon>Micrococcales</taxon>
        <taxon>Brevibacteriaceae</taxon>
        <taxon>Brevibacterium</taxon>
    </lineage>
</organism>
<evidence type="ECO:0000313" key="2">
    <source>
        <dbReference type="Proteomes" id="UP000316406"/>
    </source>
</evidence>
<sequence>MSDTDQTQVSLVTALERSNELMAEPNADLSLAVQKISGELRDVSWSSLACRVLFRCAVLEGSSNRARFVSLVLSARGHVETARLLADHGASSGAKPWQRRRLAEICDIPASVDPAASSRGRFCLEVVDDGQVRMSEGPVSEAGVLAPVDNHCEREGAPSVPDTGWLPDLITALDREPIGIHHDVLTIKIGNGEHALRSLRSVLPAIQLLPVVPVLLASSATAVPDIIESLISIRADSLSPVIAAPTHSGEYGLITAGGGELLDAGPTEDLVLGTVDDVVSVASAVGLLDLYDSPVLNTQRAGLVESFRTESAALLPVQNSTRAFSRALRFRGTSRTTSQLRARLMEHLVASGFSDEAQALLNTALPSVRDRVRGALSMRSVPAQGHHEFESVDTFAGPVPAESSTYTIAVGGLPVDLRFDDRGFDTTVVFFHPAITKAVKRFPLFSGATFSEHLKANRLFVSDPSLYVDQRLKLGWYAGNKHQPKLQDDLAAIISKFVAPEQRLIFFGASGGGFASLFYSTKFPGSIAVPVNPQTMIGAYVPAIVNRYLSYAWDGSALDEIPVCTDVRGLYQNPVDNVVVYVQNSGDSDHMDNHYAPFMDALPKDHRVSSLLVDAGEGHVPPPRDQLGQILEEVICGAFPGERP</sequence>
<dbReference type="Gene3D" id="3.40.50.1820">
    <property type="entry name" value="alpha/beta hydrolase"/>
    <property type="match status" value="1"/>
</dbReference>
<dbReference type="EMBL" id="VLTK01000010">
    <property type="protein sequence ID" value="TSI13950.1"/>
    <property type="molecule type" value="Genomic_DNA"/>
</dbReference>
<dbReference type="OrthoDB" id="8421922at2"/>
<reference evidence="1 2" key="1">
    <citation type="submission" date="2019-07" db="EMBL/GenBank/DDBJ databases">
        <title>Draft genome sequence of Brevibacterium aurantiacum XU54 isolated from Xinjiang China.</title>
        <authorList>
            <person name="Xu X."/>
        </authorList>
    </citation>
    <scope>NUCLEOTIDE SEQUENCE [LARGE SCALE GENOMIC DNA]</scope>
    <source>
        <strain evidence="1 2">XU54</strain>
    </source>
</reference>
<evidence type="ECO:0008006" key="3">
    <source>
        <dbReference type="Google" id="ProtNLM"/>
    </source>
</evidence>
<evidence type="ECO:0000313" key="1">
    <source>
        <dbReference type="EMBL" id="TSI13950.1"/>
    </source>
</evidence>
<protein>
    <recommendedName>
        <fullName evidence="3">Alpha/beta hydrolase</fullName>
    </recommendedName>
</protein>
<dbReference type="Proteomes" id="UP000316406">
    <property type="component" value="Unassembled WGS sequence"/>
</dbReference>
<dbReference type="RefSeq" id="WP_143923683.1">
    <property type="nucleotide sequence ID" value="NZ_VLTK01000010.1"/>
</dbReference>
<keyword evidence="2" id="KW-1185">Reference proteome</keyword>
<dbReference type="AlphaFoldDB" id="A0A556C991"/>
<name>A0A556C991_BREAU</name>
<accession>A0A556C991</accession>
<proteinExistence type="predicted"/>
<comment type="caution">
    <text evidence="1">The sequence shown here is derived from an EMBL/GenBank/DDBJ whole genome shotgun (WGS) entry which is preliminary data.</text>
</comment>
<gene>
    <name evidence="1" type="ORF">FO013_16715</name>
</gene>
<dbReference type="InterPro" id="IPR029058">
    <property type="entry name" value="AB_hydrolase_fold"/>
</dbReference>